<sequence>MSPQVSPAMEQRDRASSLDATVESGIAVRSKIWMPYGDIILQVGFTQFRVNRDVLAKHSSVFRDLFSVPQPANEPTTNGCHTVQLYDSADDWAELLAVLYEPFQTSASRPLGVVAAMLRLGLKYDIPESRKEALERLHYEFPATLDAWEKVDQLSKIQDQKGIHVDLLNLVLQCGVHSCVPALGFACLNEFYTLEMLLGGVRRDDGSRAALLIQPCAMLIVALERLLLFQRESLSWLKDEAIVPDDSCMSQSLCKREKMAINHSVFWKCPDEAYDLGYTLDPWDEAWSGKLCESCERAAKDYYEASRQKGWASLPSFFGLPEWKDLRDVE</sequence>
<dbReference type="Pfam" id="PF00651">
    <property type="entry name" value="BTB"/>
    <property type="match status" value="1"/>
</dbReference>
<evidence type="ECO:0000313" key="3">
    <source>
        <dbReference type="Proteomes" id="UP001215598"/>
    </source>
</evidence>
<keyword evidence="3" id="KW-1185">Reference proteome</keyword>
<reference evidence="2" key="1">
    <citation type="submission" date="2023-03" db="EMBL/GenBank/DDBJ databases">
        <title>Massive genome expansion in bonnet fungi (Mycena s.s.) driven by repeated elements and novel gene families across ecological guilds.</title>
        <authorList>
            <consortium name="Lawrence Berkeley National Laboratory"/>
            <person name="Harder C.B."/>
            <person name="Miyauchi S."/>
            <person name="Viragh M."/>
            <person name="Kuo A."/>
            <person name="Thoen E."/>
            <person name="Andreopoulos B."/>
            <person name="Lu D."/>
            <person name="Skrede I."/>
            <person name="Drula E."/>
            <person name="Henrissat B."/>
            <person name="Morin E."/>
            <person name="Kohler A."/>
            <person name="Barry K."/>
            <person name="LaButti K."/>
            <person name="Morin E."/>
            <person name="Salamov A."/>
            <person name="Lipzen A."/>
            <person name="Mereny Z."/>
            <person name="Hegedus B."/>
            <person name="Baldrian P."/>
            <person name="Stursova M."/>
            <person name="Weitz H."/>
            <person name="Taylor A."/>
            <person name="Grigoriev I.V."/>
            <person name="Nagy L.G."/>
            <person name="Martin F."/>
            <person name="Kauserud H."/>
        </authorList>
    </citation>
    <scope>NUCLEOTIDE SEQUENCE</scope>
    <source>
        <strain evidence="2">CBHHK182m</strain>
    </source>
</reference>
<evidence type="ECO:0000313" key="2">
    <source>
        <dbReference type="EMBL" id="KAJ7735755.1"/>
    </source>
</evidence>
<dbReference type="InterPro" id="IPR000210">
    <property type="entry name" value="BTB/POZ_dom"/>
</dbReference>
<dbReference type="EMBL" id="JARKIB010000125">
    <property type="protein sequence ID" value="KAJ7735755.1"/>
    <property type="molecule type" value="Genomic_DNA"/>
</dbReference>
<gene>
    <name evidence="2" type="ORF">B0H16DRAFT_1764886</name>
</gene>
<proteinExistence type="predicted"/>
<dbReference type="AlphaFoldDB" id="A0AAD7MWZ1"/>
<dbReference type="SMART" id="SM00225">
    <property type="entry name" value="BTB"/>
    <property type="match status" value="1"/>
</dbReference>
<protein>
    <recommendedName>
        <fullName evidence="1">BTB domain-containing protein</fullName>
    </recommendedName>
</protein>
<name>A0AAD7MWZ1_9AGAR</name>
<dbReference type="Proteomes" id="UP001215598">
    <property type="component" value="Unassembled WGS sequence"/>
</dbReference>
<accession>A0AAD7MWZ1</accession>
<dbReference type="SUPFAM" id="SSF54695">
    <property type="entry name" value="POZ domain"/>
    <property type="match status" value="1"/>
</dbReference>
<organism evidence="2 3">
    <name type="scientific">Mycena metata</name>
    <dbReference type="NCBI Taxonomy" id="1033252"/>
    <lineage>
        <taxon>Eukaryota</taxon>
        <taxon>Fungi</taxon>
        <taxon>Dikarya</taxon>
        <taxon>Basidiomycota</taxon>
        <taxon>Agaricomycotina</taxon>
        <taxon>Agaricomycetes</taxon>
        <taxon>Agaricomycetidae</taxon>
        <taxon>Agaricales</taxon>
        <taxon>Marasmiineae</taxon>
        <taxon>Mycenaceae</taxon>
        <taxon>Mycena</taxon>
    </lineage>
</organism>
<dbReference type="CDD" id="cd18186">
    <property type="entry name" value="BTB_POZ_ZBTB_KLHL-like"/>
    <property type="match status" value="1"/>
</dbReference>
<feature type="domain" description="BTB" evidence="1">
    <location>
        <begin position="37"/>
        <end position="100"/>
    </location>
</feature>
<dbReference type="InterPro" id="IPR011333">
    <property type="entry name" value="SKP1/BTB/POZ_sf"/>
</dbReference>
<dbReference type="PROSITE" id="PS50097">
    <property type="entry name" value="BTB"/>
    <property type="match status" value="1"/>
</dbReference>
<comment type="caution">
    <text evidence="2">The sequence shown here is derived from an EMBL/GenBank/DDBJ whole genome shotgun (WGS) entry which is preliminary data.</text>
</comment>
<evidence type="ECO:0000259" key="1">
    <source>
        <dbReference type="PROSITE" id="PS50097"/>
    </source>
</evidence>
<dbReference type="Gene3D" id="3.30.710.10">
    <property type="entry name" value="Potassium Channel Kv1.1, Chain A"/>
    <property type="match status" value="1"/>
</dbReference>